<gene>
    <name evidence="1" type="ORF">D187_006955</name>
</gene>
<dbReference type="AlphaFoldDB" id="S9P254"/>
<reference evidence="1" key="1">
    <citation type="submission" date="2013-05" db="EMBL/GenBank/DDBJ databases">
        <title>Genome assembly of Cystobacter fuscus DSM 2262.</title>
        <authorList>
            <person name="Sharma G."/>
            <person name="Khatri I."/>
            <person name="Kaur C."/>
            <person name="Mayilraj S."/>
            <person name="Subramanian S."/>
        </authorList>
    </citation>
    <scope>NUCLEOTIDE SEQUENCE [LARGE SCALE GENOMIC DNA]</scope>
    <source>
        <strain evidence="1">DSM 2262</strain>
    </source>
</reference>
<evidence type="ECO:0000313" key="1">
    <source>
        <dbReference type="EMBL" id="EPX57201.1"/>
    </source>
</evidence>
<evidence type="ECO:0000313" key="2">
    <source>
        <dbReference type="Proteomes" id="UP000011682"/>
    </source>
</evidence>
<proteinExistence type="predicted"/>
<name>S9P254_CYSF2</name>
<keyword evidence="2" id="KW-1185">Reference proteome</keyword>
<dbReference type="Proteomes" id="UP000011682">
    <property type="component" value="Unassembled WGS sequence"/>
</dbReference>
<organism evidence="1 2">
    <name type="scientific">Cystobacter fuscus (strain ATCC 25194 / DSM 2262 / NBRC 100088 / M29)</name>
    <dbReference type="NCBI Taxonomy" id="1242864"/>
    <lineage>
        <taxon>Bacteria</taxon>
        <taxon>Pseudomonadati</taxon>
        <taxon>Myxococcota</taxon>
        <taxon>Myxococcia</taxon>
        <taxon>Myxococcales</taxon>
        <taxon>Cystobacterineae</taxon>
        <taxon>Archangiaceae</taxon>
        <taxon>Cystobacter</taxon>
    </lineage>
</organism>
<accession>S9P254</accession>
<protein>
    <submittedName>
        <fullName evidence="1">Uncharacterized protein</fullName>
    </submittedName>
</protein>
<comment type="caution">
    <text evidence="1">The sequence shown here is derived from an EMBL/GenBank/DDBJ whole genome shotgun (WGS) entry which is preliminary data.</text>
</comment>
<dbReference type="EMBL" id="ANAH02000064">
    <property type="protein sequence ID" value="EPX57201.1"/>
    <property type="molecule type" value="Genomic_DNA"/>
</dbReference>
<sequence length="41" mass="4332">MSMMRGDTPLLVRQEAMSFVVGALALARPARGSSRQSAQGP</sequence>